<evidence type="ECO:0000256" key="2">
    <source>
        <dbReference type="ARBA" id="ARBA00023015"/>
    </source>
</evidence>
<dbReference type="PANTHER" id="PTHR30419:SF8">
    <property type="entry name" value="NITROGEN ASSIMILATION TRANSCRIPTIONAL ACTIVATOR-RELATED"/>
    <property type="match status" value="1"/>
</dbReference>
<gene>
    <name evidence="6" type="ORF">VB854_16650</name>
</gene>
<dbReference type="InterPro" id="IPR050950">
    <property type="entry name" value="HTH-type_LysR_regulators"/>
</dbReference>
<evidence type="ECO:0000259" key="5">
    <source>
        <dbReference type="PROSITE" id="PS50931"/>
    </source>
</evidence>
<dbReference type="PANTHER" id="PTHR30419">
    <property type="entry name" value="HTH-TYPE TRANSCRIPTIONAL REGULATOR YBHD"/>
    <property type="match status" value="1"/>
</dbReference>
<dbReference type="InterPro" id="IPR036390">
    <property type="entry name" value="WH_DNA-bd_sf"/>
</dbReference>
<dbReference type="InterPro" id="IPR005119">
    <property type="entry name" value="LysR_subst-bd"/>
</dbReference>
<evidence type="ECO:0000256" key="3">
    <source>
        <dbReference type="ARBA" id="ARBA00023125"/>
    </source>
</evidence>
<dbReference type="PROSITE" id="PS50931">
    <property type="entry name" value="HTH_LYSR"/>
    <property type="match status" value="1"/>
</dbReference>
<dbReference type="Pfam" id="PF03466">
    <property type="entry name" value="LysR_substrate"/>
    <property type="match status" value="1"/>
</dbReference>
<dbReference type="RefSeq" id="WP_323218341.1">
    <property type="nucleotide sequence ID" value="NZ_JAYGHT010000084.1"/>
</dbReference>
<accession>A0ABU5U1P3</accession>
<dbReference type="SUPFAM" id="SSF53850">
    <property type="entry name" value="Periplasmic binding protein-like II"/>
    <property type="match status" value="1"/>
</dbReference>
<evidence type="ECO:0000313" key="6">
    <source>
        <dbReference type="EMBL" id="MEA5520578.1"/>
    </source>
</evidence>
<protein>
    <submittedName>
        <fullName evidence="6">LysR family transcriptional regulator</fullName>
    </submittedName>
</protein>
<comment type="caution">
    <text evidence="6">The sequence shown here is derived from an EMBL/GenBank/DDBJ whole genome shotgun (WGS) entry which is preliminary data.</text>
</comment>
<comment type="similarity">
    <text evidence="1">Belongs to the LysR transcriptional regulatory family.</text>
</comment>
<keyword evidence="2" id="KW-0805">Transcription regulation</keyword>
<evidence type="ECO:0000256" key="1">
    <source>
        <dbReference type="ARBA" id="ARBA00009437"/>
    </source>
</evidence>
<dbReference type="Pfam" id="PF00126">
    <property type="entry name" value="HTH_1"/>
    <property type="match status" value="1"/>
</dbReference>
<keyword evidence="3" id="KW-0238">DNA-binding</keyword>
<proteinExistence type="inferred from homology"/>
<keyword evidence="7" id="KW-1185">Reference proteome</keyword>
<dbReference type="InterPro" id="IPR000847">
    <property type="entry name" value="LysR_HTH_N"/>
</dbReference>
<dbReference type="PRINTS" id="PR00039">
    <property type="entry name" value="HTHLYSR"/>
</dbReference>
<dbReference type="Gene3D" id="3.40.190.290">
    <property type="match status" value="1"/>
</dbReference>
<sequence length="301" mass="33500">MNSQRLKLSQLRALVAIADSGNFSEAALQLNLSQSTISHAIATLEEELGVILLQRGRYGASLTPVGERIVTQARQIQYLLQNIETEANREKGLQSGKVRIVCFRSIATHILPTVIARFSAHFPQVTVTLTEMDDTVDMEQALREGRADIGFTYLPASHEFETWEILRDDYIVLLPPNYTIKSRKLSWEQLASYPLIMTGVHCCAQLISVYLKTSNYPMNIAYQVREDSTIVGMVMQGLGVAILPRLAAEPLPPLIRVCDLPSHLERVIGVAVLKNALHSPAIYAFLDALRSQGQFIEKTVV</sequence>
<evidence type="ECO:0000313" key="7">
    <source>
        <dbReference type="Proteomes" id="UP001301728"/>
    </source>
</evidence>
<reference evidence="6 7" key="1">
    <citation type="submission" date="2023-12" db="EMBL/GenBank/DDBJ databases">
        <title>Baltic Sea Cyanobacteria.</title>
        <authorList>
            <person name="Delbaje E."/>
            <person name="Fewer D.P."/>
            <person name="Shishido T.K."/>
        </authorList>
    </citation>
    <scope>NUCLEOTIDE SEQUENCE [LARGE SCALE GENOMIC DNA]</scope>
    <source>
        <strain evidence="6 7">CCNP 1315</strain>
    </source>
</reference>
<feature type="domain" description="HTH lysR-type" evidence="5">
    <location>
        <begin position="6"/>
        <end position="63"/>
    </location>
</feature>
<organism evidence="6 7">
    <name type="scientific">Limnoraphis robusta CCNP1315</name>
    <dbReference type="NCBI Taxonomy" id="3110306"/>
    <lineage>
        <taxon>Bacteria</taxon>
        <taxon>Bacillati</taxon>
        <taxon>Cyanobacteriota</taxon>
        <taxon>Cyanophyceae</taxon>
        <taxon>Oscillatoriophycideae</taxon>
        <taxon>Oscillatoriales</taxon>
        <taxon>Sirenicapillariaceae</taxon>
        <taxon>Limnoraphis</taxon>
    </lineage>
</organism>
<dbReference type="InterPro" id="IPR036388">
    <property type="entry name" value="WH-like_DNA-bd_sf"/>
</dbReference>
<dbReference type="Gene3D" id="1.10.10.10">
    <property type="entry name" value="Winged helix-like DNA-binding domain superfamily/Winged helix DNA-binding domain"/>
    <property type="match status" value="1"/>
</dbReference>
<dbReference type="SUPFAM" id="SSF46785">
    <property type="entry name" value="Winged helix' DNA-binding domain"/>
    <property type="match status" value="1"/>
</dbReference>
<dbReference type="EMBL" id="JAYGHT010000084">
    <property type="protein sequence ID" value="MEA5520578.1"/>
    <property type="molecule type" value="Genomic_DNA"/>
</dbReference>
<keyword evidence="4" id="KW-0804">Transcription</keyword>
<evidence type="ECO:0000256" key="4">
    <source>
        <dbReference type="ARBA" id="ARBA00023163"/>
    </source>
</evidence>
<name>A0ABU5U1P3_9CYAN</name>
<dbReference type="Proteomes" id="UP001301728">
    <property type="component" value="Unassembled WGS sequence"/>
</dbReference>
<dbReference type="CDD" id="cd05466">
    <property type="entry name" value="PBP2_LTTR_substrate"/>
    <property type="match status" value="1"/>
</dbReference>